<proteinExistence type="predicted"/>
<dbReference type="EMBL" id="CP104003">
    <property type="protein sequence ID" value="UWM55117.1"/>
    <property type="molecule type" value="Genomic_DNA"/>
</dbReference>
<organism evidence="1 2">
    <name type="scientific">Salinirubellus salinus</name>
    <dbReference type="NCBI Taxonomy" id="1364945"/>
    <lineage>
        <taxon>Archaea</taxon>
        <taxon>Methanobacteriati</taxon>
        <taxon>Methanobacteriota</taxon>
        <taxon>Stenosarchaea group</taxon>
        <taxon>Halobacteria</taxon>
        <taxon>Halobacteriales</taxon>
        <taxon>Natronomonadaceae</taxon>
        <taxon>Salinirubellus</taxon>
    </lineage>
</organism>
<dbReference type="AlphaFoldDB" id="A0A9E7R3Z5"/>
<protein>
    <submittedName>
        <fullName evidence="1">Uncharacterized protein</fullName>
    </submittedName>
</protein>
<dbReference type="RefSeq" id="WP_260594169.1">
    <property type="nucleotide sequence ID" value="NZ_CP104003.1"/>
</dbReference>
<keyword evidence="2" id="KW-1185">Reference proteome</keyword>
<evidence type="ECO:0000313" key="2">
    <source>
        <dbReference type="Proteomes" id="UP001057580"/>
    </source>
</evidence>
<sequence>MSDQVVLALTAVTVLALLLFTVAAFKYVPEALREEEEEESEPEQHRPVA</sequence>
<dbReference type="GeneID" id="74941212"/>
<dbReference type="Proteomes" id="UP001057580">
    <property type="component" value="Chromosome"/>
</dbReference>
<accession>A0A9E7R3Z5</accession>
<dbReference type="KEGG" id="ssai:N0B31_02280"/>
<name>A0A9E7R3Z5_9EURY</name>
<gene>
    <name evidence="1" type="ORF">N0B31_02280</name>
</gene>
<reference evidence="1" key="1">
    <citation type="submission" date="2022-09" db="EMBL/GenBank/DDBJ databases">
        <title>Diverse halophilic archaea isolated from saline environments.</title>
        <authorList>
            <person name="Cui H.-L."/>
        </authorList>
    </citation>
    <scope>NUCLEOTIDE SEQUENCE</scope>
    <source>
        <strain evidence="1">ZS-35-S2</strain>
    </source>
</reference>
<evidence type="ECO:0000313" key="1">
    <source>
        <dbReference type="EMBL" id="UWM55117.1"/>
    </source>
</evidence>